<dbReference type="InterPro" id="IPR003791">
    <property type="entry name" value="UPF0178"/>
</dbReference>
<evidence type="ECO:0000256" key="1">
    <source>
        <dbReference type="ARBA" id="ARBA00008522"/>
    </source>
</evidence>
<evidence type="ECO:0000313" key="3">
    <source>
        <dbReference type="EMBL" id="AEJ62077.1"/>
    </source>
</evidence>
<gene>
    <name evidence="3" type="ordered locus">Spith_1818</name>
</gene>
<dbReference type="CDD" id="cd18720">
    <property type="entry name" value="PIN_YqxD-like"/>
    <property type="match status" value="1"/>
</dbReference>
<keyword evidence="4" id="KW-1185">Reference proteome</keyword>
<dbReference type="EMBL" id="CP002903">
    <property type="protein sequence ID" value="AEJ62077.1"/>
    <property type="molecule type" value="Genomic_DNA"/>
</dbReference>
<dbReference type="PANTHER" id="PTHR35146">
    <property type="entry name" value="UPF0178 PROTEIN YAII"/>
    <property type="match status" value="1"/>
</dbReference>
<evidence type="ECO:0000313" key="4">
    <source>
        <dbReference type="Proteomes" id="UP000007254"/>
    </source>
</evidence>
<comment type="similarity">
    <text evidence="1 2">Belongs to the UPF0178 family.</text>
</comment>
<organism evidence="3 4">
    <name type="scientific">Winmispira thermophila (strain ATCC 700085 / DSM 6578 / Z-1203)</name>
    <name type="common">Spirochaeta thermophila</name>
    <dbReference type="NCBI Taxonomy" id="869211"/>
    <lineage>
        <taxon>Bacteria</taxon>
        <taxon>Pseudomonadati</taxon>
        <taxon>Spirochaetota</taxon>
        <taxon>Spirochaetia</taxon>
        <taxon>Winmispirales</taxon>
        <taxon>Winmispiraceae</taxon>
        <taxon>Winmispira</taxon>
    </lineage>
</organism>
<dbReference type="Proteomes" id="UP000007254">
    <property type="component" value="Chromosome"/>
</dbReference>
<dbReference type="PANTHER" id="PTHR35146:SF1">
    <property type="entry name" value="UPF0178 PROTEIN YAII"/>
    <property type="match status" value="1"/>
</dbReference>
<dbReference type="STRING" id="869211.Spith_1818"/>
<sequence>MARVRIYLDGDSCPVKVREVIFRAAERREVPVYVVHQGRLQLPQGPWIKPVKLPPAPGAADAYILTHAKPWHLVVTRDIPLAAELVERGVPVINDRGTEFTRENVRERLSARHAMKQLRELGLVKTRSRFSHRELRAFAAVFDRVLTRLLGESG</sequence>
<evidence type="ECO:0000256" key="2">
    <source>
        <dbReference type="HAMAP-Rule" id="MF_00489"/>
    </source>
</evidence>
<accession>G0GCL1</accession>
<dbReference type="HOGENOM" id="CLU_106619_2_0_12"/>
<reference evidence="3 4" key="1">
    <citation type="submission" date="2011-06" db="EMBL/GenBank/DDBJ databases">
        <title>The complete genome of Spirochaeta thermophila DSM 6578.</title>
        <authorList>
            <consortium name="US DOE Joint Genome Institute (JGI-PGF)"/>
            <person name="Lucas S."/>
            <person name="Lapidus A."/>
            <person name="Bruce D."/>
            <person name="Goodwin L."/>
            <person name="Pitluck S."/>
            <person name="Peters L."/>
            <person name="Kyrpides N."/>
            <person name="Mavromatis K."/>
            <person name="Ivanova N."/>
            <person name="Mikailova N."/>
            <person name="Pagani I."/>
            <person name="Chertkov O."/>
            <person name="Detter J.C."/>
            <person name="Tapia R."/>
            <person name="Han C."/>
            <person name="Land M."/>
            <person name="Hauser L."/>
            <person name="Markowitz V."/>
            <person name="Cheng J.-F."/>
            <person name="Hugenholtz P."/>
            <person name="Woyke T."/>
            <person name="Wu D."/>
            <person name="Spring S."/>
            <person name="Merkhoffer B."/>
            <person name="Schneider S."/>
            <person name="Klenk H.-P."/>
            <person name="Eisen J.A."/>
        </authorList>
    </citation>
    <scope>NUCLEOTIDE SEQUENCE [LARGE SCALE GENOMIC DNA]</scope>
    <source>
        <strain evidence="4">ATCC 700085 / DSM 6578 / Z-1203</strain>
    </source>
</reference>
<dbReference type="KEGG" id="stq:Spith_1818"/>
<proteinExistence type="inferred from homology"/>
<name>G0GCL1_WINT7</name>
<dbReference type="Pfam" id="PF02639">
    <property type="entry name" value="DUF188"/>
    <property type="match status" value="1"/>
</dbReference>
<dbReference type="HAMAP" id="MF_00489">
    <property type="entry name" value="UPF0178"/>
    <property type="match status" value="1"/>
</dbReference>
<dbReference type="AlphaFoldDB" id="G0GCL1"/>
<dbReference type="RefSeq" id="WP_014625403.1">
    <property type="nucleotide sequence ID" value="NC_017583.1"/>
</dbReference>
<protein>
    <recommendedName>
        <fullName evidence="2">UPF0178 protein Spith_1818</fullName>
    </recommendedName>
</protein>